<name>A0A2W4TLT1_9CYAN</name>
<dbReference type="Proteomes" id="UP000249354">
    <property type="component" value="Unassembled WGS sequence"/>
</dbReference>
<dbReference type="AlphaFoldDB" id="A0A2W4TLT1"/>
<sequence>MIEPDIRWIQRLDHFSRTLTLLEEIVNIEDSSIAEKLGAIKLFEMTFELSWKLLKDYQEAEGFLKG</sequence>
<reference evidence="1 2" key="2">
    <citation type="submission" date="2018-06" db="EMBL/GenBank/DDBJ databases">
        <title>Metagenomic assembly of (sub)arctic Cyanobacteria and their associated microbiome from non-axenic cultures.</title>
        <authorList>
            <person name="Baurain D."/>
        </authorList>
    </citation>
    <scope>NUCLEOTIDE SEQUENCE [LARGE SCALE GENOMIC DNA]</scope>
    <source>
        <strain evidence="1">ULC129bin1</strain>
    </source>
</reference>
<dbReference type="Pfam" id="PF08780">
    <property type="entry name" value="NTase_sub_bind"/>
    <property type="match status" value="1"/>
</dbReference>
<evidence type="ECO:0000313" key="2">
    <source>
        <dbReference type="Proteomes" id="UP000249354"/>
    </source>
</evidence>
<accession>A0A2W4TLT1</accession>
<reference evidence="2" key="1">
    <citation type="submission" date="2018-04" db="EMBL/GenBank/DDBJ databases">
        <authorList>
            <person name="Cornet L."/>
        </authorList>
    </citation>
    <scope>NUCLEOTIDE SEQUENCE [LARGE SCALE GENOMIC DNA]</scope>
</reference>
<evidence type="ECO:0000313" key="1">
    <source>
        <dbReference type="EMBL" id="PZO07957.1"/>
    </source>
</evidence>
<dbReference type="Gene3D" id="1.20.120.330">
    <property type="entry name" value="Nucleotidyltransferases domain 2"/>
    <property type="match status" value="1"/>
</dbReference>
<protein>
    <recommendedName>
        <fullName evidence="3">Nucleotidyltransferase</fullName>
    </recommendedName>
</protein>
<comment type="caution">
    <text evidence="1">The sequence shown here is derived from an EMBL/GenBank/DDBJ whole genome shotgun (WGS) entry which is preliminary data.</text>
</comment>
<organism evidence="1 2">
    <name type="scientific">Leptolyngbya foveolarum</name>
    <dbReference type="NCBI Taxonomy" id="47253"/>
    <lineage>
        <taxon>Bacteria</taxon>
        <taxon>Bacillati</taxon>
        <taxon>Cyanobacteriota</taxon>
        <taxon>Cyanophyceae</taxon>
        <taxon>Leptolyngbyales</taxon>
        <taxon>Leptolyngbyaceae</taxon>
        <taxon>Leptolyngbya group</taxon>
        <taxon>Leptolyngbya</taxon>
    </lineage>
</organism>
<dbReference type="SUPFAM" id="SSF81593">
    <property type="entry name" value="Nucleotidyltransferase substrate binding subunit/domain"/>
    <property type="match status" value="1"/>
</dbReference>
<gene>
    <name evidence="1" type="ORF">DCF25_22490</name>
</gene>
<evidence type="ECO:0008006" key="3">
    <source>
        <dbReference type="Google" id="ProtNLM"/>
    </source>
</evidence>
<dbReference type="InterPro" id="IPR010235">
    <property type="entry name" value="HepT"/>
</dbReference>
<dbReference type="EMBL" id="QBMC01000289">
    <property type="protein sequence ID" value="PZO07957.1"/>
    <property type="molecule type" value="Genomic_DNA"/>
</dbReference>
<proteinExistence type="predicted"/>